<feature type="binding site" evidence="13">
    <location>
        <position position="258"/>
    </location>
    <ligand>
        <name>NADP(+)</name>
        <dbReference type="ChEBI" id="CHEBI:58349"/>
    </ligand>
</feature>
<dbReference type="PANTHER" id="PTHR11822:SF21">
    <property type="entry name" value="ISOCITRATE DEHYDROGENASE [NADP], MITOCHONDRIAL"/>
    <property type="match status" value="1"/>
</dbReference>
<evidence type="ECO:0000256" key="9">
    <source>
        <dbReference type="PIRNR" id="PIRNR000108"/>
    </source>
</evidence>
<dbReference type="GO" id="GO:0000287">
    <property type="term" value="F:magnesium ion binding"/>
    <property type="evidence" value="ECO:0007669"/>
    <property type="project" value="InterPro"/>
</dbReference>
<evidence type="ECO:0000259" key="14">
    <source>
        <dbReference type="SMART" id="SM01329"/>
    </source>
</evidence>
<dbReference type="InterPro" id="IPR019818">
    <property type="entry name" value="IsoCit/isopropylmalate_DH_CS"/>
</dbReference>
<gene>
    <name evidence="15" type="ORF">BAR1_09290</name>
</gene>
<dbReference type="EMBL" id="CP032125">
    <property type="protein sequence ID" value="AXX98107.1"/>
    <property type="molecule type" value="Genomic_DNA"/>
</dbReference>
<dbReference type="Pfam" id="PF00180">
    <property type="entry name" value="Iso_dh"/>
    <property type="match status" value="1"/>
</dbReference>
<comment type="cofactor">
    <cofactor evidence="1">
        <name>Mn(2+)</name>
        <dbReference type="ChEBI" id="CHEBI:29035"/>
    </cofactor>
</comment>
<dbReference type="KEGG" id="pamo:BAR1_09290"/>
<dbReference type="NCBIfam" id="NF006156">
    <property type="entry name" value="PRK08299.1"/>
    <property type="match status" value="1"/>
</dbReference>
<keyword evidence="3 9" id="KW-0816">Tricarboxylic acid cycle</keyword>
<evidence type="ECO:0000313" key="16">
    <source>
        <dbReference type="Proteomes" id="UP000261704"/>
    </source>
</evidence>
<organism evidence="15 16">
    <name type="scientific">Profundibacter amoris</name>
    <dbReference type="NCBI Taxonomy" id="2171755"/>
    <lineage>
        <taxon>Bacteria</taxon>
        <taxon>Pseudomonadati</taxon>
        <taxon>Pseudomonadota</taxon>
        <taxon>Alphaproteobacteria</taxon>
        <taxon>Rhodobacterales</taxon>
        <taxon>Paracoccaceae</taxon>
        <taxon>Profundibacter</taxon>
    </lineage>
</organism>
<dbReference type="GO" id="GO:0006099">
    <property type="term" value="P:tricarboxylic acid cycle"/>
    <property type="evidence" value="ECO:0007669"/>
    <property type="project" value="UniProtKB-KW"/>
</dbReference>
<feature type="binding site" evidence="11">
    <location>
        <position position="132"/>
    </location>
    <ligand>
        <name>D-threo-isocitrate</name>
        <dbReference type="ChEBI" id="CHEBI:15562"/>
    </ligand>
</feature>
<evidence type="ECO:0000256" key="3">
    <source>
        <dbReference type="ARBA" id="ARBA00022532"/>
    </source>
</evidence>
<keyword evidence="8 9" id="KW-0464">Manganese</keyword>
<feature type="binding site" evidence="12">
    <location>
        <position position="273"/>
    </location>
    <ligand>
        <name>Mn(2+)</name>
        <dbReference type="ChEBI" id="CHEBI:29035"/>
    </ligand>
</feature>
<evidence type="ECO:0000256" key="12">
    <source>
        <dbReference type="PIRSR" id="PIRSR000108-3"/>
    </source>
</evidence>
<keyword evidence="4 9" id="KW-0479">Metal-binding</keyword>
<keyword evidence="16" id="KW-1185">Reference proteome</keyword>
<feature type="binding site" evidence="12">
    <location>
        <position position="250"/>
    </location>
    <ligand>
        <name>Mn(2+)</name>
        <dbReference type="ChEBI" id="CHEBI:29035"/>
    </ligand>
</feature>
<dbReference type="PANTHER" id="PTHR11822">
    <property type="entry name" value="NADP-SPECIFIC ISOCITRATE DEHYDROGENASE"/>
    <property type="match status" value="1"/>
</dbReference>
<evidence type="ECO:0000256" key="8">
    <source>
        <dbReference type="ARBA" id="ARBA00023211"/>
    </source>
</evidence>
<evidence type="ECO:0000313" key="15">
    <source>
        <dbReference type="EMBL" id="AXX98107.1"/>
    </source>
</evidence>
<evidence type="ECO:0000256" key="1">
    <source>
        <dbReference type="ARBA" id="ARBA00001936"/>
    </source>
</evidence>
<evidence type="ECO:0000256" key="11">
    <source>
        <dbReference type="PIRSR" id="PIRSR000108-2"/>
    </source>
</evidence>
<feature type="domain" description="Isopropylmalate dehydrogenase-like" evidence="14">
    <location>
        <begin position="9"/>
        <end position="394"/>
    </location>
</feature>
<evidence type="ECO:0000256" key="4">
    <source>
        <dbReference type="ARBA" id="ARBA00022723"/>
    </source>
</evidence>
<evidence type="ECO:0000256" key="5">
    <source>
        <dbReference type="ARBA" id="ARBA00022842"/>
    </source>
</evidence>
<dbReference type="SMART" id="SM01329">
    <property type="entry name" value="Iso_dh"/>
    <property type="match status" value="1"/>
</dbReference>
<keyword evidence="6 9" id="KW-0521">NADP</keyword>
<dbReference type="OrthoDB" id="9765655at2"/>
<comment type="cofactor">
    <cofactor evidence="9 12">
        <name>Mg(2+)</name>
        <dbReference type="ChEBI" id="CHEBI:18420"/>
    </cofactor>
    <cofactor evidence="9 12">
        <name>Mn(2+)</name>
        <dbReference type="ChEBI" id="CHEBI:29035"/>
    </cofactor>
    <text evidence="9 12">Binds 1 Mg(2+) or Mn(2+) ion per subunit.</text>
</comment>
<feature type="binding site" evidence="11">
    <location>
        <position position="109"/>
    </location>
    <ligand>
        <name>D-threo-isocitrate</name>
        <dbReference type="ChEBI" id="CHEBI:15562"/>
    </ligand>
</feature>
<dbReference type="GO" id="GO:0006102">
    <property type="term" value="P:isocitrate metabolic process"/>
    <property type="evidence" value="ECO:0007669"/>
    <property type="project" value="UniProtKB-UniRule"/>
</dbReference>
<dbReference type="PIRSF" id="PIRSF000108">
    <property type="entry name" value="IDH_NADP"/>
    <property type="match status" value="1"/>
</dbReference>
<dbReference type="AlphaFoldDB" id="A0A347UGX9"/>
<dbReference type="Gene3D" id="3.40.718.10">
    <property type="entry name" value="Isopropylmalate Dehydrogenase"/>
    <property type="match status" value="1"/>
</dbReference>
<dbReference type="PROSITE" id="PS00470">
    <property type="entry name" value="IDH_IMDH"/>
    <property type="match status" value="1"/>
</dbReference>
<dbReference type="InterPro" id="IPR004790">
    <property type="entry name" value="Isocitrate_DH_NADP"/>
</dbReference>
<comment type="similarity">
    <text evidence="2 9">Belongs to the isocitrate and isopropylmalate dehydrogenases family.</text>
</comment>
<accession>A0A347UGX9</accession>
<evidence type="ECO:0000256" key="6">
    <source>
        <dbReference type="ARBA" id="ARBA00022857"/>
    </source>
</evidence>
<name>A0A347UGX9_9RHOB</name>
<dbReference type="Proteomes" id="UP000261704">
    <property type="component" value="Chromosome"/>
</dbReference>
<feature type="binding site" evidence="13">
    <location>
        <begin position="75"/>
        <end position="77"/>
    </location>
    <ligand>
        <name>NADP(+)</name>
        <dbReference type="ChEBI" id="CHEBI:58349"/>
    </ligand>
</feature>
<evidence type="ECO:0000256" key="7">
    <source>
        <dbReference type="ARBA" id="ARBA00023002"/>
    </source>
</evidence>
<keyword evidence="5 9" id="KW-0460">Magnesium</keyword>
<sequence>MTKIKVENPVVELDGDEMTRIIWDFIKKKLILPYLDIDLKYYDLGMEERDRTDDQITIDAAHAIQKYGVGVKCATITPDEARVEEFGLKKMWKSPNGTIRNILGGVVFRAPIICQNVPRLVPGWTDPIVIGRHAFGDQYKATDFRYPGKGKLTMKYEGEDGTVIEKLVYDAPSAGVYMGMYNRDDSIRDFARASLNYGLNLGWPVYLSTKNTILKAYDGRFKDLFQEVFDAEFAEKFADKGITYEHRLIDDMVAAAMKWSGKFVWACKNYDGDVQSDTVAQGFGSLGLMTSILMTPDGKVVEAEAAHGTVTRHYRQHQKGEATSTNSIASIYAWTGGLKHRAKLDGNDALKTFAETLEKVVVDTVESGQMTKDLALLVGPEQKWLTTEGFLEAIDTNLNKALAG</sequence>
<evidence type="ECO:0000256" key="10">
    <source>
        <dbReference type="PIRSR" id="PIRSR000108-1"/>
    </source>
</evidence>
<feature type="binding site" evidence="11">
    <location>
        <begin position="94"/>
        <end position="100"/>
    </location>
    <ligand>
        <name>D-threo-isocitrate</name>
        <dbReference type="ChEBI" id="CHEBI:15562"/>
    </ligand>
</feature>
<dbReference type="GO" id="GO:0051287">
    <property type="term" value="F:NAD binding"/>
    <property type="evidence" value="ECO:0007669"/>
    <property type="project" value="InterPro"/>
</dbReference>
<feature type="binding site" evidence="11">
    <location>
        <position position="77"/>
    </location>
    <ligand>
        <name>D-threo-isocitrate</name>
        <dbReference type="ChEBI" id="CHEBI:15562"/>
    </ligand>
</feature>
<feature type="binding site" evidence="13">
    <location>
        <position position="326"/>
    </location>
    <ligand>
        <name>NADP(+)</name>
        <dbReference type="ChEBI" id="CHEBI:58349"/>
    </ligand>
</feature>
<dbReference type="EC" id="1.1.1.42" evidence="9"/>
<evidence type="ECO:0000256" key="2">
    <source>
        <dbReference type="ARBA" id="ARBA00007769"/>
    </source>
</evidence>
<proteinExistence type="inferred from homology"/>
<feature type="binding site" evidence="13">
    <location>
        <begin position="308"/>
        <end position="313"/>
    </location>
    <ligand>
        <name>NADP(+)</name>
        <dbReference type="ChEBI" id="CHEBI:58349"/>
    </ligand>
</feature>
<dbReference type="SUPFAM" id="SSF53659">
    <property type="entry name" value="Isocitrate/Isopropylmalate dehydrogenase-like"/>
    <property type="match status" value="1"/>
</dbReference>
<dbReference type="InterPro" id="IPR024084">
    <property type="entry name" value="IsoPropMal-DH-like_dom"/>
</dbReference>
<protein>
    <recommendedName>
        <fullName evidence="9">Isocitrate dehydrogenase [NADP]</fullName>
        <ecNumber evidence="9">1.1.1.42</ecNumber>
    </recommendedName>
</protein>
<evidence type="ECO:0000256" key="13">
    <source>
        <dbReference type="PIRSR" id="PIRSR000108-4"/>
    </source>
</evidence>
<reference evidence="15 16" key="1">
    <citation type="submission" date="2018-09" db="EMBL/GenBank/DDBJ databases">
        <title>Profundibacter amoris BAR1 gen. nov., sp. nov., a new member of the Roseobacter clade isolated at Lokis Castle Vent Field on the Arctic Mid-Oceanic Ridge.</title>
        <authorList>
            <person name="Le Moine Bauer S."/>
            <person name="Sjoeberg A.G."/>
            <person name="L'Haridon S."/>
            <person name="Stokke R."/>
            <person name="Roalkvam I."/>
            <person name="Steen I.H."/>
            <person name="Dahle H."/>
        </authorList>
    </citation>
    <scope>NUCLEOTIDE SEQUENCE [LARGE SCALE GENOMIC DNA]</scope>
    <source>
        <strain evidence="15 16">BAR1</strain>
    </source>
</reference>
<keyword evidence="7 9" id="KW-0560">Oxidoreductase</keyword>
<dbReference type="RefSeq" id="WP_118942763.1">
    <property type="nucleotide sequence ID" value="NZ_CP032125.1"/>
</dbReference>
<dbReference type="NCBIfam" id="TIGR00127">
    <property type="entry name" value="nadp_idh_euk"/>
    <property type="match status" value="1"/>
</dbReference>
<feature type="binding site" evidence="13">
    <location>
        <position position="82"/>
    </location>
    <ligand>
        <name>NADP(+)</name>
        <dbReference type="ChEBI" id="CHEBI:58349"/>
    </ligand>
</feature>
<comment type="catalytic activity">
    <reaction evidence="9">
        <text>D-threo-isocitrate + NADP(+) = 2-oxoglutarate + CO2 + NADPH</text>
        <dbReference type="Rhea" id="RHEA:19629"/>
        <dbReference type="ChEBI" id="CHEBI:15562"/>
        <dbReference type="ChEBI" id="CHEBI:16526"/>
        <dbReference type="ChEBI" id="CHEBI:16810"/>
        <dbReference type="ChEBI" id="CHEBI:57783"/>
        <dbReference type="ChEBI" id="CHEBI:58349"/>
        <dbReference type="EC" id="1.1.1.42"/>
    </reaction>
</comment>
<feature type="site" description="Critical for catalysis" evidence="10">
    <location>
        <position position="139"/>
    </location>
</feature>
<dbReference type="GO" id="GO:0004450">
    <property type="term" value="F:isocitrate dehydrogenase (NADP+) activity"/>
    <property type="evidence" value="ECO:0007669"/>
    <property type="project" value="UniProtKB-UniRule"/>
</dbReference>
<feature type="site" description="Critical for catalysis" evidence="10">
    <location>
        <position position="210"/>
    </location>
</feature>